<dbReference type="AlphaFoldDB" id="A0A6L6QIG2"/>
<feature type="chain" id="PRO_5026737652" description="DUF6265 domain-containing protein" evidence="1">
    <location>
        <begin position="19"/>
        <end position="157"/>
    </location>
</feature>
<name>A0A6L6QIG2_9BURK</name>
<evidence type="ECO:0000256" key="1">
    <source>
        <dbReference type="SAM" id="SignalP"/>
    </source>
</evidence>
<keyword evidence="1" id="KW-0732">Signal</keyword>
<organism evidence="3 4">
    <name type="scientific">Massilia eburnea</name>
    <dbReference type="NCBI Taxonomy" id="1776165"/>
    <lineage>
        <taxon>Bacteria</taxon>
        <taxon>Pseudomonadati</taxon>
        <taxon>Pseudomonadota</taxon>
        <taxon>Betaproteobacteria</taxon>
        <taxon>Burkholderiales</taxon>
        <taxon>Oxalobacteraceae</taxon>
        <taxon>Telluria group</taxon>
        <taxon>Massilia</taxon>
    </lineage>
</organism>
<gene>
    <name evidence="3" type="ORF">GM658_14710</name>
</gene>
<dbReference type="EMBL" id="WNKX01000010">
    <property type="protein sequence ID" value="MTW11854.1"/>
    <property type="molecule type" value="Genomic_DNA"/>
</dbReference>
<evidence type="ECO:0000259" key="2">
    <source>
        <dbReference type="Pfam" id="PF19780"/>
    </source>
</evidence>
<comment type="caution">
    <text evidence="3">The sequence shown here is derived from an EMBL/GenBank/DDBJ whole genome shotgun (WGS) entry which is preliminary data.</text>
</comment>
<sequence length="157" mass="17046">MRKQFLCGLLLASAGAIAHEAPLEKLSWLAGCWSQTGADAGSVEMWTLPAGGTMLGIARTVKNGKTVEWEHTMIRETAPGIWSYVAKPGGQPEAAFPVKSIGDGEVLFENPQHDFPQRIIYKRDGQDGLKARIEGISKGKEKAFDYPMQRTQCPTGG</sequence>
<evidence type="ECO:0000313" key="4">
    <source>
        <dbReference type="Proteomes" id="UP000472320"/>
    </source>
</evidence>
<evidence type="ECO:0000313" key="3">
    <source>
        <dbReference type="EMBL" id="MTW11854.1"/>
    </source>
</evidence>
<dbReference type="Proteomes" id="UP000472320">
    <property type="component" value="Unassembled WGS sequence"/>
</dbReference>
<proteinExistence type="predicted"/>
<feature type="domain" description="DUF6265" evidence="2">
    <location>
        <begin position="27"/>
        <end position="134"/>
    </location>
</feature>
<keyword evidence="4" id="KW-1185">Reference proteome</keyword>
<reference evidence="3 4" key="1">
    <citation type="submission" date="2019-11" db="EMBL/GenBank/DDBJ databases">
        <title>Type strains purchased from KCTC, JCM and DSMZ.</title>
        <authorList>
            <person name="Lu H."/>
        </authorList>
    </citation>
    <scope>NUCLEOTIDE SEQUENCE [LARGE SCALE GENOMIC DNA]</scope>
    <source>
        <strain evidence="3 4">JCM 31587</strain>
    </source>
</reference>
<dbReference type="Pfam" id="PF19780">
    <property type="entry name" value="DUF6265"/>
    <property type="match status" value="1"/>
</dbReference>
<protein>
    <recommendedName>
        <fullName evidence="2">DUF6265 domain-containing protein</fullName>
    </recommendedName>
</protein>
<accession>A0A6L6QIG2</accession>
<dbReference type="InterPro" id="IPR046232">
    <property type="entry name" value="DUF6265"/>
</dbReference>
<dbReference type="RefSeq" id="WP_155454807.1">
    <property type="nucleotide sequence ID" value="NZ_WNKX01000010.1"/>
</dbReference>
<feature type="signal peptide" evidence="1">
    <location>
        <begin position="1"/>
        <end position="18"/>
    </location>
</feature>
<dbReference type="OrthoDB" id="5382295at2"/>